<evidence type="ECO:0008006" key="4">
    <source>
        <dbReference type="Google" id="ProtNLM"/>
    </source>
</evidence>
<dbReference type="Proteomes" id="UP001239994">
    <property type="component" value="Unassembled WGS sequence"/>
</dbReference>
<evidence type="ECO:0000313" key="3">
    <source>
        <dbReference type="Proteomes" id="UP001239994"/>
    </source>
</evidence>
<dbReference type="InterPro" id="IPR042401">
    <property type="entry name" value="SPMAP2-like"/>
</dbReference>
<dbReference type="Pfam" id="PF14912">
    <property type="entry name" value="THEG"/>
    <property type="match status" value="3"/>
</dbReference>
<sequence>RKLTWGNQEPIWPVTLAALEAVPTPRLQALAQHKKDFFAFHQEQLCREEEEDRRVRKSRPLSCVAQYEHVVRLATPRSRSRSFQETSPPHSEWCEYSCPVWHISFSALNAVISPRLLQLAQPKSTHPNFRSNRQTIETNVTYAAKKAQPSPRLEQLCLPKLRESSLFYQHGPPESPIRPVSKEARKATASARVRALSMPKLLAKDYIPPRDQGCL</sequence>
<dbReference type="PANTHER" id="PTHR15901:SF15">
    <property type="entry name" value="TESTICULAR HAPLOID EXPRESSED GENE PROTEIN-LIKE"/>
    <property type="match status" value="1"/>
</dbReference>
<gene>
    <name evidence="2" type="ORF">P4O66_006918</name>
</gene>
<accession>A0AAD8ZGJ0</accession>
<feature type="non-terminal residue" evidence="2">
    <location>
        <position position="1"/>
    </location>
</feature>
<keyword evidence="3" id="KW-1185">Reference proteome</keyword>
<proteinExistence type="predicted"/>
<dbReference type="EMBL" id="JAROKS010000012">
    <property type="protein sequence ID" value="KAK1798622.1"/>
    <property type="molecule type" value="Genomic_DNA"/>
</dbReference>
<evidence type="ECO:0000256" key="1">
    <source>
        <dbReference type="ARBA" id="ARBA00022737"/>
    </source>
</evidence>
<comment type="caution">
    <text evidence="2">The sequence shown here is derived from an EMBL/GenBank/DDBJ whole genome shotgun (WGS) entry which is preliminary data.</text>
</comment>
<dbReference type="PANTHER" id="PTHR15901">
    <property type="entry name" value="TESTICULAR HAPLOID EXPRESSED GENE PROTEIN"/>
    <property type="match status" value="1"/>
</dbReference>
<protein>
    <recommendedName>
        <fullName evidence="4">Testicular haploid expressed gene protein</fullName>
    </recommendedName>
</protein>
<dbReference type="SMART" id="SM00705">
    <property type="entry name" value="THEG"/>
    <property type="match status" value="4"/>
</dbReference>
<name>A0AAD8ZGJ0_9TELE</name>
<reference evidence="2" key="1">
    <citation type="submission" date="2023-03" db="EMBL/GenBank/DDBJ databases">
        <title>Electrophorus voltai genome.</title>
        <authorList>
            <person name="Bian C."/>
        </authorList>
    </citation>
    <scope>NUCLEOTIDE SEQUENCE</scope>
    <source>
        <strain evidence="2">CB-2022</strain>
        <tissue evidence="2">Muscle</tissue>
    </source>
</reference>
<keyword evidence="1" id="KW-0677">Repeat</keyword>
<dbReference type="AlphaFoldDB" id="A0AAD8ZGJ0"/>
<organism evidence="2 3">
    <name type="scientific">Electrophorus voltai</name>
    <dbReference type="NCBI Taxonomy" id="2609070"/>
    <lineage>
        <taxon>Eukaryota</taxon>
        <taxon>Metazoa</taxon>
        <taxon>Chordata</taxon>
        <taxon>Craniata</taxon>
        <taxon>Vertebrata</taxon>
        <taxon>Euteleostomi</taxon>
        <taxon>Actinopterygii</taxon>
        <taxon>Neopterygii</taxon>
        <taxon>Teleostei</taxon>
        <taxon>Ostariophysi</taxon>
        <taxon>Gymnotiformes</taxon>
        <taxon>Gymnotoidei</taxon>
        <taxon>Gymnotidae</taxon>
        <taxon>Electrophorus</taxon>
    </lineage>
</organism>
<evidence type="ECO:0000313" key="2">
    <source>
        <dbReference type="EMBL" id="KAK1798622.1"/>
    </source>
</evidence>
<dbReference type="InterPro" id="IPR006623">
    <property type="entry name" value="THEG"/>
</dbReference>